<comment type="caution">
    <text evidence="1">The sequence shown here is derived from an EMBL/GenBank/DDBJ whole genome shotgun (WGS) entry which is preliminary data.</text>
</comment>
<dbReference type="AlphaFoldDB" id="A0A0F9G093"/>
<sequence>MTIDNASSFELHKWFVGQGRVPEFRVTWENAVSDDDDYDEQSRGFATLDEALGFGRSLLLRDVS</sequence>
<name>A0A0F9G093_9ZZZZ</name>
<evidence type="ECO:0000313" key="1">
    <source>
        <dbReference type="EMBL" id="KKL63015.1"/>
    </source>
</evidence>
<dbReference type="EMBL" id="LAZR01028305">
    <property type="protein sequence ID" value="KKL63015.1"/>
    <property type="molecule type" value="Genomic_DNA"/>
</dbReference>
<organism evidence="1">
    <name type="scientific">marine sediment metagenome</name>
    <dbReference type="NCBI Taxonomy" id="412755"/>
    <lineage>
        <taxon>unclassified sequences</taxon>
        <taxon>metagenomes</taxon>
        <taxon>ecological metagenomes</taxon>
    </lineage>
</organism>
<reference evidence="1" key="1">
    <citation type="journal article" date="2015" name="Nature">
        <title>Complex archaea that bridge the gap between prokaryotes and eukaryotes.</title>
        <authorList>
            <person name="Spang A."/>
            <person name="Saw J.H."/>
            <person name="Jorgensen S.L."/>
            <person name="Zaremba-Niedzwiedzka K."/>
            <person name="Martijn J."/>
            <person name="Lind A.E."/>
            <person name="van Eijk R."/>
            <person name="Schleper C."/>
            <person name="Guy L."/>
            <person name="Ettema T.J."/>
        </authorList>
    </citation>
    <scope>NUCLEOTIDE SEQUENCE</scope>
</reference>
<accession>A0A0F9G093</accession>
<proteinExistence type="predicted"/>
<protein>
    <submittedName>
        <fullName evidence="1">Uncharacterized protein</fullName>
    </submittedName>
</protein>
<gene>
    <name evidence="1" type="ORF">LCGC14_2179410</name>
</gene>